<evidence type="ECO:0000313" key="3">
    <source>
        <dbReference type="EMBL" id="MBE1490089.1"/>
    </source>
</evidence>
<dbReference type="SMART" id="SM00267">
    <property type="entry name" value="GGDEF"/>
    <property type="match status" value="1"/>
</dbReference>
<organism evidence="3 4">
    <name type="scientific">Plantactinospora soyae</name>
    <dbReference type="NCBI Taxonomy" id="1544732"/>
    <lineage>
        <taxon>Bacteria</taxon>
        <taxon>Bacillati</taxon>
        <taxon>Actinomycetota</taxon>
        <taxon>Actinomycetes</taxon>
        <taxon>Micromonosporales</taxon>
        <taxon>Micromonosporaceae</taxon>
        <taxon>Plantactinospora</taxon>
    </lineage>
</organism>
<feature type="domain" description="GGDEF" evidence="2">
    <location>
        <begin position="75"/>
        <end position="207"/>
    </location>
</feature>
<dbReference type="AlphaFoldDB" id="A0A927M8U9"/>
<dbReference type="PROSITE" id="PS50887">
    <property type="entry name" value="GGDEF"/>
    <property type="match status" value="1"/>
</dbReference>
<dbReference type="Gene3D" id="3.30.70.270">
    <property type="match status" value="1"/>
</dbReference>
<keyword evidence="4" id="KW-1185">Reference proteome</keyword>
<evidence type="ECO:0000313" key="4">
    <source>
        <dbReference type="Proteomes" id="UP000649753"/>
    </source>
</evidence>
<dbReference type="SUPFAM" id="SSF55073">
    <property type="entry name" value="Nucleotide cyclase"/>
    <property type="match status" value="1"/>
</dbReference>
<dbReference type="InterPro" id="IPR029787">
    <property type="entry name" value="Nucleotide_cyclase"/>
</dbReference>
<keyword evidence="1" id="KW-0175">Coiled coil</keyword>
<dbReference type="CDD" id="cd01949">
    <property type="entry name" value="GGDEF"/>
    <property type="match status" value="1"/>
</dbReference>
<name>A0A927M8U9_9ACTN</name>
<gene>
    <name evidence="3" type="ORF">H4W31_005727</name>
</gene>
<dbReference type="InterPro" id="IPR052155">
    <property type="entry name" value="Biofilm_reg_signaling"/>
</dbReference>
<evidence type="ECO:0000259" key="2">
    <source>
        <dbReference type="PROSITE" id="PS50887"/>
    </source>
</evidence>
<dbReference type="InterPro" id="IPR043128">
    <property type="entry name" value="Rev_trsase/Diguanyl_cyclase"/>
</dbReference>
<reference evidence="3" key="1">
    <citation type="submission" date="2020-10" db="EMBL/GenBank/DDBJ databases">
        <title>Sequencing the genomes of 1000 actinobacteria strains.</title>
        <authorList>
            <person name="Klenk H.-P."/>
        </authorList>
    </citation>
    <scope>NUCLEOTIDE SEQUENCE</scope>
    <source>
        <strain evidence="3">DSM 46832</strain>
    </source>
</reference>
<dbReference type="Pfam" id="PF00990">
    <property type="entry name" value="GGDEF"/>
    <property type="match status" value="1"/>
</dbReference>
<evidence type="ECO:0000256" key="1">
    <source>
        <dbReference type="SAM" id="Coils"/>
    </source>
</evidence>
<feature type="coiled-coil region" evidence="1">
    <location>
        <begin position="19"/>
        <end position="46"/>
    </location>
</feature>
<comment type="caution">
    <text evidence="3">The sequence shown here is derived from an EMBL/GenBank/DDBJ whole genome shotgun (WGS) entry which is preliminary data.</text>
</comment>
<dbReference type="PANTHER" id="PTHR44757">
    <property type="entry name" value="DIGUANYLATE CYCLASE DGCP"/>
    <property type="match status" value="1"/>
</dbReference>
<dbReference type="EMBL" id="JADBEB010000001">
    <property type="protein sequence ID" value="MBE1490089.1"/>
    <property type="molecule type" value="Genomic_DNA"/>
</dbReference>
<dbReference type="Proteomes" id="UP000649753">
    <property type="component" value="Unassembled WGS sequence"/>
</dbReference>
<sequence length="262" mass="27510">MDPFTLAAGAAAVAGFGAAWRMRSRVRTAEAEVVRLREELQAERHAASHDPLTGLPNRRAFYQIGAALVADPGRPPLVAVVLDLDDFKQINDRFGHAAGDQVLIAVAWRFAAYAGNDNLVARLGGDEFAGLLTGVRSDGRWLHQAARRLAEVVSAPIQLAERDLRVTASIGLAPVHGCAQLAEALNLADAAMYRVKTGRGRLSRVDDSGSVAVRAAGPLPSRCAPATAPFSLPGTLAGRLPGTSTVPRELIETTPGAESGGQ</sequence>
<dbReference type="NCBIfam" id="TIGR00254">
    <property type="entry name" value="GGDEF"/>
    <property type="match status" value="1"/>
</dbReference>
<protein>
    <submittedName>
        <fullName evidence="3">Diguanylate cyclase (GGDEF)-like protein</fullName>
    </submittedName>
</protein>
<dbReference type="InterPro" id="IPR000160">
    <property type="entry name" value="GGDEF_dom"/>
</dbReference>
<accession>A0A927M8U9</accession>
<proteinExistence type="predicted"/>
<dbReference type="PANTHER" id="PTHR44757:SF2">
    <property type="entry name" value="BIOFILM ARCHITECTURE MAINTENANCE PROTEIN MBAA"/>
    <property type="match status" value="1"/>
</dbReference>